<reference evidence="2" key="1">
    <citation type="submission" date="2018-06" db="EMBL/GenBank/DDBJ databases">
        <title>Whole genome analysis of phage vB_ApiM_fHyAci03 infecting Acinetobacter pittii.</title>
        <authorList>
            <person name="Kiljunen S."/>
            <person name="Wicklund A."/>
            <person name="Skurnik M."/>
        </authorList>
    </citation>
    <scope>NUCLEOTIDE SEQUENCE [LARGE SCALE GENOMIC DNA]</scope>
</reference>
<organism evidence="1 2">
    <name type="scientific">Acinetobacter phage vB_ApiM_fHyAci03</name>
    <dbReference type="NCBI Taxonomy" id="2269366"/>
    <lineage>
        <taxon>Viruses</taxon>
        <taxon>Duplodnaviria</taxon>
        <taxon>Heunggongvirae</taxon>
        <taxon>Uroviricota</taxon>
        <taxon>Caudoviricetes</taxon>
        <taxon>Pantevenvirales</taxon>
        <taxon>Straboviridae</taxon>
        <taxon>Twarogvirinae</taxon>
        <taxon>Lazarusvirus</taxon>
        <taxon>Lazarusvirus fhyacithree</taxon>
    </lineage>
</organism>
<gene>
    <name evidence="1" type="ORF">Ac3_216</name>
</gene>
<proteinExistence type="predicted"/>
<dbReference type="Pfam" id="PF10902">
    <property type="entry name" value="WYL_2"/>
    <property type="match status" value="1"/>
</dbReference>
<dbReference type="EMBL" id="MH460829">
    <property type="protein sequence ID" value="AXF40777.1"/>
    <property type="molecule type" value="Genomic_DNA"/>
</dbReference>
<evidence type="ECO:0000313" key="2">
    <source>
        <dbReference type="Proteomes" id="UP000255697"/>
    </source>
</evidence>
<name>A0A345AV44_9CAUD</name>
<evidence type="ECO:0000313" key="1">
    <source>
        <dbReference type="EMBL" id="AXF40777.1"/>
    </source>
</evidence>
<sequence length="113" mass="12558">MSLNLTKHGYTKLHSYLSTLLRSGTHEIVFQKVNGDIRVLQGTLDSAVLTEELGSECYGYKPSSRTSVEAISVFDKTSSGWRSFKLDNLIGIDGININTLLKHAQINLEEETI</sequence>
<protein>
    <submittedName>
        <fullName evidence="1">Uncharacterized protein</fullName>
    </submittedName>
</protein>
<accession>A0A345AV44</accession>
<dbReference type="Proteomes" id="UP000255697">
    <property type="component" value="Segment"/>
</dbReference>
<dbReference type="InterPro" id="IPR024401">
    <property type="entry name" value="WYL_prot"/>
</dbReference>
<keyword evidence="2" id="KW-1185">Reference proteome</keyword>